<gene>
    <name evidence="8" type="ORF">GRI55_08020</name>
</gene>
<evidence type="ECO:0000256" key="4">
    <source>
        <dbReference type="ARBA" id="ARBA00023267"/>
    </source>
</evidence>
<evidence type="ECO:0000256" key="1">
    <source>
        <dbReference type="ARBA" id="ARBA00022598"/>
    </source>
</evidence>
<comment type="caution">
    <text evidence="8">The sequence shown here is derived from an EMBL/GenBank/DDBJ whole genome shotgun (WGS) entry which is preliminary data.</text>
</comment>
<proteinExistence type="predicted"/>
<evidence type="ECO:0000256" key="5">
    <source>
        <dbReference type="ARBA" id="ARBA00024227"/>
    </source>
</evidence>
<protein>
    <recommendedName>
        <fullName evidence="5">biotin--[biotin carboxyl-carrier protein] ligase</fullName>
        <ecNumber evidence="5">6.3.4.15</ecNumber>
    </recommendedName>
</protein>
<keyword evidence="4" id="KW-0092">Biotin</keyword>
<dbReference type="InterPro" id="IPR004143">
    <property type="entry name" value="BPL_LPL_catalytic"/>
</dbReference>
<dbReference type="GO" id="GO:0004077">
    <property type="term" value="F:biotin--[biotin carboxyl-carrier protein] ligase activity"/>
    <property type="evidence" value="ECO:0007669"/>
    <property type="project" value="UniProtKB-EC"/>
</dbReference>
<dbReference type="InterPro" id="IPR008988">
    <property type="entry name" value="Transcriptional_repressor_C"/>
</dbReference>
<dbReference type="SUPFAM" id="SSF50037">
    <property type="entry name" value="C-terminal domain of transcriptional repressors"/>
    <property type="match status" value="1"/>
</dbReference>
<reference evidence="8 9" key="1">
    <citation type="submission" date="2019-12" db="EMBL/GenBank/DDBJ databases">
        <title>Genomic-based taxomic classification of the family Erythrobacteraceae.</title>
        <authorList>
            <person name="Xu L."/>
        </authorList>
    </citation>
    <scope>NUCLEOTIDE SEQUENCE [LARGE SCALE GENOMIC DNA]</scope>
    <source>
        <strain evidence="8 9">CGMCC 1.8703</strain>
    </source>
</reference>
<dbReference type="AlphaFoldDB" id="A0A6I4U9R7"/>
<dbReference type="Gene3D" id="2.30.30.100">
    <property type="match status" value="1"/>
</dbReference>
<dbReference type="SUPFAM" id="SSF55681">
    <property type="entry name" value="Class II aaRS and biotin synthetases"/>
    <property type="match status" value="1"/>
</dbReference>
<dbReference type="EC" id="6.3.4.15" evidence="5"/>
<dbReference type="RefSeq" id="WP_160766769.1">
    <property type="nucleotide sequence ID" value="NZ_JAUSWK010000001.1"/>
</dbReference>
<dbReference type="Proteomes" id="UP000439914">
    <property type="component" value="Unassembled WGS sequence"/>
</dbReference>
<dbReference type="PANTHER" id="PTHR12835:SF5">
    <property type="entry name" value="BIOTIN--PROTEIN LIGASE"/>
    <property type="match status" value="1"/>
</dbReference>
<dbReference type="InterPro" id="IPR045864">
    <property type="entry name" value="aa-tRNA-synth_II/BPL/LPL"/>
</dbReference>
<dbReference type="GO" id="GO:0005737">
    <property type="term" value="C:cytoplasm"/>
    <property type="evidence" value="ECO:0007669"/>
    <property type="project" value="TreeGrafter"/>
</dbReference>
<accession>A0A6I4U9R7</accession>
<name>A0A6I4U9R7_9SPHN</name>
<dbReference type="NCBIfam" id="TIGR00121">
    <property type="entry name" value="birA_ligase"/>
    <property type="match status" value="1"/>
</dbReference>
<sequence>MIRFVTETGSTNSDLAAQVRAGEVVAEGHWLVADRQVAGRGRQGRSWFDGSGNFMGSTAVRISPRDPAPATLALVAGVAAYEAVSAVLAEPGKLRLKWPNDLMLGDAKLAGILLEREGDRIIVGMGVNLAAAPDLPDRKTVALAELGPAPDRDMFARTLAEAFDLELERWRTYGLEPLTRRWASVAHPPGTRLTVQPPGEERIEGAFAGLTPDGALSLRLADGSTRAIHAGDVMLANEES</sequence>
<comment type="catalytic activity">
    <reaction evidence="6">
        <text>biotin + L-lysyl-[protein] + ATP = N(6)-biotinyl-L-lysyl-[protein] + AMP + diphosphate + H(+)</text>
        <dbReference type="Rhea" id="RHEA:11756"/>
        <dbReference type="Rhea" id="RHEA-COMP:9752"/>
        <dbReference type="Rhea" id="RHEA-COMP:10505"/>
        <dbReference type="ChEBI" id="CHEBI:15378"/>
        <dbReference type="ChEBI" id="CHEBI:29969"/>
        <dbReference type="ChEBI" id="CHEBI:30616"/>
        <dbReference type="ChEBI" id="CHEBI:33019"/>
        <dbReference type="ChEBI" id="CHEBI:57586"/>
        <dbReference type="ChEBI" id="CHEBI:83144"/>
        <dbReference type="ChEBI" id="CHEBI:456215"/>
        <dbReference type="EC" id="6.3.4.15"/>
    </reaction>
</comment>
<dbReference type="PANTHER" id="PTHR12835">
    <property type="entry name" value="BIOTIN PROTEIN LIGASE"/>
    <property type="match status" value="1"/>
</dbReference>
<dbReference type="GO" id="GO:0005524">
    <property type="term" value="F:ATP binding"/>
    <property type="evidence" value="ECO:0007669"/>
    <property type="project" value="UniProtKB-KW"/>
</dbReference>
<dbReference type="CDD" id="cd16442">
    <property type="entry name" value="BPL"/>
    <property type="match status" value="1"/>
</dbReference>
<dbReference type="Gene3D" id="3.30.930.10">
    <property type="entry name" value="Bira Bifunctional Protein, Domain 2"/>
    <property type="match status" value="1"/>
</dbReference>
<feature type="domain" description="BPL/LPL catalytic" evidence="7">
    <location>
        <begin position="1"/>
        <end position="171"/>
    </location>
</feature>
<evidence type="ECO:0000256" key="2">
    <source>
        <dbReference type="ARBA" id="ARBA00022741"/>
    </source>
</evidence>
<keyword evidence="2" id="KW-0547">Nucleotide-binding</keyword>
<organism evidence="8 9">
    <name type="scientific">Qipengyuania citrea</name>
    <dbReference type="NCBI Taxonomy" id="225971"/>
    <lineage>
        <taxon>Bacteria</taxon>
        <taxon>Pseudomonadati</taxon>
        <taxon>Pseudomonadota</taxon>
        <taxon>Alphaproteobacteria</taxon>
        <taxon>Sphingomonadales</taxon>
        <taxon>Erythrobacteraceae</taxon>
        <taxon>Qipengyuania</taxon>
    </lineage>
</organism>
<dbReference type="InterPro" id="IPR003142">
    <property type="entry name" value="BPL_C"/>
</dbReference>
<evidence type="ECO:0000313" key="9">
    <source>
        <dbReference type="Proteomes" id="UP000439914"/>
    </source>
</evidence>
<evidence type="ECO:0000313" key="8">
    <source>
        <dbReference type="EMBL" id="MXP35720.1"/>
    </source>
</evidence>
<keyword evidence="3" id="KW-0067">ATP-binding</keyword>
<dbReference type="GeneID" id="93685625"/>
<evidence type="ECO:0000256" key="6">
    <source>
        <dbReference type="ARBA" id="ARBA00047846"/>
    </source>
</evidence>
<evidence type="ECO:0000259" key="7">
    <source>
        <dbReference type="PROSITE" id="PS51733"/>
    </source>
</evidence>
<dbReference type="InterPro" id="IPR004408">
    <property type="entry name" value="Biotin_CoA_COase_ligase"/>
</dbReference>
<keyword evidence="1 8" id="KW-0436">Ligase</keyword>
<dbReference type="Pfam" id="PF03099">
    <property type="entry name" value="BPL_LplA_LipB"/>
    <property type="match status" value="1"/>
</dbReference>
<dbReference type="Pfam" id="PF02237">
    <property type="entry name" value="BPL_C"/>
    <property type="match status" value="1"/>
</dbReference>
<evidence type="ECO:0000256" key="3">
    <source>
        <dbReference type="ARBA" id="ARBA00022840"/>
    </source>
</evidence>
<dbReference type="PROSITE" id="PS51733">
    <property type="entry name" value="BPL_LPL_CATALYTIC"/>
    <property type="match status" value="1"/>
</dbReference>
<dbReference type="EMBL" id="WTYG01000002">
    <property type="protein sequence ID" value="MXP35720.1"/>
    <property type="molecule type" value="Genomic_DNA"/>
</dbReference>